<evidence type="ECO:0000256" key="1">
    <source>
        <dbReference type="ARBA" id="ARBA00004496"/>
    </source>
</evidence>
<proteinExistence type="inferred from homology"/>
<comment type="PTM">
    <text evidence="11">Upon Fe-S cluster removal intramolecular disulfide bonds are formed.</text>
</comment>
<evidence type="ECO:0000256" key="8">
    <source>
        <dbReference type="ARBA" id="ARBA00023125"/>
    </source>
</evidence>
<keyword evidence="5 11" id="KW-0408">Iron</keyword>
<dbReference type="GO" id="GO:0045454">
    <property type="term" value="P:cell redox homeostasis"/>
    <property type="evidence" value="ECO:0007669"/>
    <property type="project" value="TreeGrafter"/>
</dbReference>
<evidence type="ECO:0000256" key="5">
    <source>
        <dbReference type="ARBA" id="ARBA00023004"/>
    </source>
</evidence>
<dbReference type="EMBL" id="VULO01000001">
    <property type="protein sequence ID" value="MSS83287.1"/>
    <property type="molecule type" value="Genomic_DNA"/>
</dbReference>
<dbReference type="RefSeq" id="WP_154542604.1">
    <property type="nucleotide sequence ID" value="NZ_VULO01000001.1"/>
</dbReference>
<evidence type="ECO:0000256" key="3">
    <source>
        <dbReference type="ARBA" id="ARBA00022485"/>
    </source>
</evidence>
<keyword evidence="3 11" id="KW-0004">4Fe-4S</keyword>
<gene>
    <name evidence="11" type="primary">whiB</name>
    <name evidence="13" type="ORF">FYJ24_00600</name>
</gene>
<dbReference type="GO" id="GO:0005737">
    <property type="term" value="C:cytoplasm"/>
    <property type="evidence" value="ECO:0007669"/>
    <property type="project" value="UniProtKB-SubCell"/>
</dbReference>
<organism evidence="13 14">
    <name type="scientific">Scrofimicrobium canadense</name>
    <dbReference type="NCBI Taxonomy" id="2652290"/>
    <lineage>
        <taxon>Bacteria</taxon>
        <taxon>Bacillati</taxon>
        <taxon>Actinomycetota</taxon>
        <taxon>Actinomycetes</taxon>
        <taxon>Actinomycetales</taxon>
        <taxon>Actinomycetaceae</taxon>
        <taxon>Scrofimicrobium</taxon>
    </lineage>
</organism>
<keyword evidence="7 11" id="KW-0805">Transcription regulation</keyword>
<keyword evidence="4 11" id="KW-0479">Metal-binding</keyword>
<protein>
    <recommendedName>
        <fullName evidence="11">Transcriptional regulator WhiB</fullName>
    </recommendedName>
</protein>
<accession>A0A6N7VNM4</accession>
<comment type="caution">
    <text evidence="13">The sequence shown here is derived from an EMBL/GenBank/DDBJ whole genome shotgun (WGS) entry which is preliminary data.</text>
</comment>
<evidence type="ECO:0000256" key="9">
    <source>
        <dbReference type="ARBA" id="ARBA00023157"/>
    </source>
</evidence>
<comment type="similarity">
    <text evidence="2 11">Belongs to the WhiB family.</text>
</comment>
<keyword evidence="11" id="KW-0963">Cytoplasm</keyword>
<keyword evidence="9 11" id="KW-1015">Disulfide bond</keyword>
<dbReference type="GO" id="GO:0046872">
    <property type="term" value="F:metal ion binding"/>
    <property type="evidence" value="ECO:0007669"/>
    <property type="project" value="UniProtKB-KW"/>
</dbReference>
<evidence type="ECO:0000256" key="4">
    <source>
        <dbReference type="ARBA" id="ARBA00022723"/>
    </source>
</evidence>
<dbReference type="PROSITE" id="PS51674">
    <property type="entry name" value="4FE4S_WBL"/>
    <property type="match status" value="1"/>
</dbReference>
<keyword evidence="8 11" id="KW-0238">DNA-binding</keyword>
<dbReference type="InterPro" id="IPR034768">
    <property type="entry name" value="4FE4S_WBL"/>
</dbReference>
<evidence type="ECO:0000256" key="10">
    <source>
        <dbReference type="ARBA" id="ARBA00023163"/>
    </source>
</evidence>
<name>A0A6N7VNM4_9ACTO</name>
<keyword evidence="6 11" id="KW-0411">Iron-sulfur</keyword>
<comment type="subcellular location">
    <subcellularLocation>
        <location evidence="1 11">Cytoplasm</location>
    </subcellularLocation>
</comment>
<feature type="binding site" evidence="11">
    <location>
        <position position="17"/>
    </location>
    <ligand>
        <name>[4Fe-4S] cluster</name>
        <dbReference type="ChEBI" id="CHEBI:49883"/>
    </ligand>
</feature>
<dbReference type="HAMAP" id="MF_01479">
    <property type="entry name" value="WhiB"/>
    <property type="match status" value="1"/>
</dbReference>
<evidence type="ECO:0000256" key="7">
    <source>
        <dbReference type="ARBA" id="ARBA00023015"/>
    </source>
</evidence>
<dbReference type="GO" id="GO:0003677">
    <property type="term" value="F:DNA binding"/>
    <property type="evidence" value="ECO:0007669"/>
    <property type="project" value="UniProtKB-UniRule"/>
</dbReference>
<dbReference type="GO" id="GO:0035731">
    <property type="term" value="F:dinitrosyl-iron complex binding"/>
    <property type="evidence" value="ECO:0007669"/>
    <property type="project" value="UniProtKB-UniRule"/>
</dbReference>
<dbReference type="GO" id="GO:0051539">
    <property type="term" value="F:4 iron, 4 sulfur cluster binding"/>
    <property type="evidence" value="ECO:0007669"/>
    <property type="project" value="UniProtKB-UniRule"/>
</dbReference>
<dbReference type="PANTHER" id="PTHR38839">
    <property type="entry name" value="TRANSCRIPTIONAL REGULATOR WHID-RELATED"/>
    <property type="match status" value="1"/>
</dbReference>
<dbReference type="GO" id="GO:0047134">
    <property type="term" value="F:protein-disulfide reductase [NAD(P)H] activity"/>
    <property type="evidence" value="ECO:0007669"/>
    <property type="project" value="TreeGrafter"/>
</dbReference>
<dbReference type="Proteomes" id="UP000470875">
    <property type="component" value="Unassembled WGS sequence"/>
</dbReference>
<evidence type="ECO:0000259" key="12">
    <source>
        <dbReference type="PROSITE" id="PS51674"/>
    </source>
</evidence>
<dbReference type="GO" id="GO:0045892">
    <property type="term" value="P:negative regulation of DNA-templated transcription"/>
    <property type="evidence" value="ECO:0007669"/>
    <property type="project" value="TreeGrafter"/>
</dbReference>
<comment type="function">
    <text evidence="11">Acts as a transcriptional regulator. Probably redox-responsive. The apo- but not holo-form probably binds DNA.</text>
</comment>
<evidence type="ECO:0000256" key="6">
    <source>
        <dbReference type="ARBA" id="ARBA00023014"/>
    </source>
</evidence>
<feature type="binding site" evidence="11">
    <location>
        <position position="48"/>
    </location>
    <ligand>
        <name>[4Fe-4S] cluster</name>
        <dbReference type="ChEBI" id="CHEBI:49883"/>
    </ligand>
</feature>
<evidence type="ECO:0000313" key="13">
    <source>
        <dbReference type="EMBL" id="MSS83287.1"/>
    </source>
</evidence>
<comment type="cofactor">
    <cofactor evidence="11">
        <name>[4Fe-4S] cluster</name>
        <dbReference type="ChEBI" id="CHEBI:49883"/>
    </cofactor>
    <text evidence="11">Binds 1 [4Fe-4S] cluster per subunit. Following nitrosylation of the [4Fe-4S] cluster binds 1 [4Fe-8(NO)] cluster per subunit.</text>
</comment>
<evidence type="ECO:0000256" key="2">
    <source>
        <dbReference type="ARBA" id="ARBA00006597"/>
    </source>
</evidence>
<evidence type="ECO:0000313" key="14">
    <source>
        <dbReference type="Proteomes" id="UP000470875"/>
    </source>
</evidence>
<feature type="domain" description="4Fe-4S Wbl-type" evidence="12">
    <location>
        <begin position="16"/>
        <end position="72"/>
    </location>
</feature>
<evidence type="ECO:0000256" key="11">
    <source>
        <dbReference type="HAMAP-Rule" id="MF_01479"/>
    </source>
</evidence>
<feature type="binding site" evidence="11">
    <location>
        <position position="39"/>
    </location>
    <ligand>
        <name>[4Fe-4S] cluster</name>
        <dbReference type="ChEBI" id="CHEBI:49883"/>
    </ligand>
</feature>
<keyword evidence="10 11" id="KW-0804">Transcription</keyword>
<dbReference type="Pfam" id="PF02467">
    <property type="entry name" value="Whib"/>
    <property type="match status" value="1"/>
</dbReference>
<reference evidence="13 14" key="1">
    <citation type="submission" date="2019-08" db="EMBL/GenBank/DDBJ databases">
        <title>In-depth cultivation of the pig gut microbiome towards novel bacterial diversity and tailored functional studies.</title>
        <authorList>
            <person name="Wylensek D."/>
            <person name="Hitch T.C.A."/>
            <person name="Clavel T."/>
        </authorList>
    </citation>
    <scope>NUCLEOTIDE SEQUENCE [LARGE SCALE GENOMIC DNA]</scope>
    <source>
        <strain evidence="13 14">WB03_NA08</strain>
    </source>
</reference>
<feature type="binding site" evidence="11">
    <location>
        <position position="42"/>
    </location>
    <ligand>
        <name>[4Fe-4S] cluster</name>
        <dbReference type="ChEBI" id="CHEBI:49883"/>
    </ligand>
</feature>
<sequence>MSRFSGSDHSWVDQALCASSDPDALFVQGSEQREVRVRCLECPVRLECLAEALQSHMRFGVWGGLTERERRALLRRYASVEDWGEWLEVSDEPLAVELRSVRPMRVLSLTRVG</sequence>
<dbReference type="PANTHER" id="PTHR38839:SF7">
    <property type="entry name" value="TRANSCRIPTIONAL REGULATOR WHIB4"/>
    <property type="match status" value="1"/>
</dbReference>
<dbReference type="AlphaFoldDB" id="A0A6N7VNM4"/>
<keyword evidence="14" id="KW-1185">Reference proteome</keyword>
<comment type="PTM">
    <text evidence="11">The Fe-S cluster can be nitrosylated by nitric oxide (NO).</text>
</comment>
<dbReference type="InterPro" id="IPR003482">
    <property type="entry name" value="Whib"/>
</dbReference>